<evidence type="ECO:0008006" key="4">
    <source>
        <dbReference type="Google" id="ProtNLM"/>
    </source>
</evidence>
<gene>
    <name evidence="2" type="ORF">EX30DRAFT_196981</name>
</gene>
<feature type="region of interest" description="Disordered" evidence="1">
    <location>
        <begin position="1"/>
        <end position="30"/>
    </location>
</feature>
<accession>A0A4S2MQ93</accession>
<dbReference type="OrthoDB" id="10017101at2759"/>
<evidence type="ECO:0000313" key="2">
    <source>
        <dbReference type="EMBL" id="TGZ77499.1"/>
    </source>
</evidence>
<dbReference type="InParanoid" id="A0A4S2MQ93"/>
<dbReference type="SUPFAM" id="SSF53335">
    <property type="entry name" value="S-adenosyl-L-methionine-dependent methyltransferases"/>
    <property type="match status" value="1"/>
</dbReference>
<keyword evidence="3" id="KW-1185">Reference proteome</keyword>
<dbReference type="InterPro" id="IPR029063">
    <property type="entry name" value="SAM-dependent_MTases_sf"/>
</dbReference>
<dbReference type="PANTHER" id="PTHR43591">
    <property type="entry name" value="METHYLTRANSFERASE"/>
    <property type="match status" value="1"/>
</dbReference>
<evidence type="ECO:0000313" key="3">
    <source>
        <dbReference type="Proteomes" id="UP000298138"/>
    </source>
</evidence>
<reference evidence="2 3" key="1">
    <citation type="submission" date="2019-04" db="EMBL/GenBank/DDBJ databases">
        <title>Comparative genomics and transcriptomics to analyze fruiting body development in filamentous ascomycetes.</title>
        <authorList>
            <consortium name="DOE Joint Genome Institute"/>
            <person name="Lutkenhaus R."/>
            <person name="Traeger S."/>
            <person name="Breuer J."/>
            <person name="Kuo A."/>
            <person name="Lipzen A."/>
            <person name="Pangilinan J."/>
            <person name="Dilworth D."/>
            <person name="Sandor L."/>
            <person name="Poggeler S."/>
            <person name="Barry K."/>
            <person name="Grigoriev I.V."/>
            <person name="Nowrousian M."/>
        </authorList>
    </citation>
    <scope>NUCLEOTIDE SEQUENCE [LARGE SCALE GENOMIC DNA]</scope>
    <source>
        <strain evidence="2 3">CBS 389.68</strain>
    </source>
</reference>
<dbReference type="AlphaFoldDB" id="A0A4S2MQ93"/>
<dbReference type="PANTHER" id="PTHR43591:SF24">
    <property type="entry name" value="2-METHOXY-6-POLYPRENYL-1,4-BENZOQUINOL METHYLASE, MITOCHONDRIAL"/>
    <property type="match status" value="1"/>
</dbReference>
<name>A0A4S2MQ93_9PEZI</name>
<dbReference type="GO" id="GO:0008168">
    <property type="term" value="F:methyltransferase activity"/>
    <property type="evidence" value="ECO:0007669"/>
    <property type="project" value="TreeGrafter"/>
</dbReference>
<proteinExistence type="predicted"/>
<dbReference type="EMBL" id="ML220152">
    <property type="protein sequence ID" value="TGZ77499.1"/>
    <property type="molecule type" value="Genomic_DNA"/>
</dbReference>
<dbReference type="Proteomes" id="UP000298138">
    <property type="component" value="Unassembled WGS sequence"/>
</dbReference>
<dbReference type="Pfam" id="PF13489">
    <property type="entry name" value="Methyltransf_23"/>
    <property type="match status" value="1"/>
</dbReference>
<evidence type="ECO:0000256" key="1">
    <source>
        <dbReference type="SAM" id="MobiDB-lite"/>
    </source>
</evidence>
<protein>
    <recommendedName>
        <fullName evidence="4">S-adenosyl-L-methionine-dependent methyltransferase</fullName>
    </recommendedName>
</protein>
<sequence>MASPMSFPAPTTPTSVPAFIPNDSAPLLADDEPDELEVTSDFDSESRATSTQSVTESVLEHVYENGRRYHMKVISKSQGHWRRHGCWTVSLGKYNLPSDEIEQSRLDLYHHLHLELLGGRLHMAEFAHDPHIVLDCGTGTGPRPMSNSISTISSCRGIFHEKFDYIHSGDLVTSLKNWPRYFEQIYEYSNPGGVVEIVEHCLGWRCDDDSMGPDSPIVEYNKYLISGFKAMGTSPENNASDYKRMLEEAGFTDVQTYEYKVAAGTWARGIRKKRLGQIVMDCLESGLESYAKEDVECDEDEGPYLLFCVALCCEETGVGCYLSGRKRNRIMMLEAPESKLNVFEVQAQDYGNGVCKSGLLFDYSTRR</sequence>
<dbReference type="Gene3D" id="3.40.50.150">
    <property type="entry name" value="Vaccinia Virus protein VP39"/>
    <property type="match status" value="1"/>
</dbReference>
<organism evidence="2 3">
    <name type="scientific">Ascodesmis nigricans</name>
    <dbReference type="NCBI Taxonomy" id="341454"/>
    <lineage>
        <taxon>Eukaryota</taxon>
        <taxon>Fungi</taxon>
        <taxon>Dikarya</taxon>
        <taxon>Ascomycota</taxon>
        <taxon>Pezizomycotina</taxon>
        <taxon>Pezizomycetes</taxon>
        <taxon>Pezizales</taxon>
        <taxon>Ascodesmidaceae</taxon>
        <taxon>Ascodesmis</taxon>
    </lineage>
</organism>